<protein>
    <submittedName>
        <fullName evidence="4">Uncharacterized protein</fullName>
    </submittedName>
</protein>
<reference evidence="3" key="1">
    <citation type="submission" date="2022-06" db="EMBL/GenBank/DDBJ databases">
        <authorList>
            <person name="Berger JAMES D."/>
            <person name="Berger JAMES D."/>
        </authorList>
    </citation>
    <scope>NUCLEOTIDE SEQUENCE [LARGE SCALE GENOMIC DNA]</scope>
</reference>
<sequence length="661" mass="72423">MLTNLEALRLLFLITYANSVAVPVTDSGDHQSTTLSPIISTHGQHDVYTTEGAWITHNSESPAKHSDNDVYTETTPSPFDAYSDTGNTPHHHAGYSDSYTDESDYDSERVTTGNHGHYGYSQDKTTNEIPSSTTLPPSVSTHGQHDVYTTEGAWITHNSESPAKHSDNDVYTETTPSPFDAYSDTGNTPHHHAGYSDSYTDESDYDSERVTTGNHGHYGYSQDKTTNEIPSSTTLPPSVSTHGQHDVYTTEGAWITHNSESPAKHSDNDVYTETTPSPFDAYSDTGNTPHHHAGYSDSYTDESDYDSERVTTGNHGHYGYSQDKTTNEIPSSTTLPPSVSTHGQHDVYTTEGAWITHNSESPAKHSDNDVYTETTPSPFDAYSDTGNTPHHHAGYSDSYTDESDYDSERVTTGNHGHYGYSQDKTTNEIPSSTTLPPSVSTHGQHDVYTTEGAWITHNSESPAKHSDNDVYTETTPSPFDAYSDTGNTPHHHAGYSDSYTDESDYDSERVTTGNHGHYGYSQDKTTNEIPSSTTLPPSVSTHGQHDVYTTEGAWITHNSESPAKHSDNDVYTETTPSPFDAYSDTGYSAHGHAIASGTSGPYEDAEDYRDGEEAFPIQKTTGNPPLYDLGLSDEKDEKENGSDSESDSDSSDDEDDEDDYY</sequence>
<evidence type="ECO:0000256" key="1">
    <source>
        <dbReference type="SAM" id="MobiDB-lite"/>
    </source>
</evidence>
<keyword evidence="2" id="KW-0732">Signal</keyword>
<feature type="region of interest" description="Disordered" evidence="1">
    <location>
        <begin position="58"/>
        <end position="143"/>
    </location>
</feature>
<organism evidence="3 4">
    <name type="scientific">Trichobilharzia regenti</name>
    <name type="common">Nasal bird schistosome</name>
    <dbReference type="NCBI Taxonomy" id="157069"/>
    <lineage>
        <taxon>Eukaryota</taxon>
        <taxon>Metazoa</taxon>
        <taxon>Spiralia</taxon>
        <taxon>Lophotrochozoa</taxon>
        <taxon>Platyhelminthes</taxon>
        <taxon>Trematoda</taxon>
        <taxon>Digenea</taxon>
        <taxon>Strigeidida</taxon>
        <taxon>Schistosomatoidea</taxon>
        <taxon>Schistosomatidae</taxon>
        <taxon>Trichobilharzia</taxon>
    </lineage>
</organism>
<feature type="signal peptide" evidence="2">
    <location>
        <begin position="1"/>
        <end position="19"/>
    </location>
</feature>
<accession>A0AA85JP21</accession>
<feature type="region of interest" description="Disordered" evidence="1">
    <location>
        <begin position="458"/>
        <end position="544"/>
    </location>
</feature>
<feature type="compositionally biased region" description="Acidic residues" evidence="1">
    <location>
        <begin position="642"/>
        <end position="661"/>
    </location>
</feature>
<name>A0AA85JP21_TRIRE</name>
<evidence type="ECO:0000313" key="3">
    <source>
        <dbReference type="Proteomes" id="UP000050795"/>
    </source>
</evidence>
<feature type="region of interest" description="Disordered" evidence="1">
    <location>
        <begin position="258"/>
        <end position="344"/>
    </location>
</feature>
<dbReference type="Proteomes" id="UP000050795">
    <property type="component" value="Unassembled WGS sequence"/>
</dbReference>
<feature type="compositionally biased region" description="Low complexity" evidence="1">
    <location>
        <begin position="430"/>
        <end position="441"/>
    </location>
</feature>
<dbReference type="AlphaFoldDB" id="A0AA85JP21"/>
<feature type="compositionally biased region" description="Low complexity" evidence="1">
    <location>
        <begin position="330"/>
        <end position="341"/>
    </location>
</feature>
<feature type="compositionally biased region" description="Low complexity" evidence="1">
    <location>
        <begin position="230"/>
        <end position="241"/>
    </location>
</feature>
<dbReference type="WBParaSite" id="TREG1_37710.1">
    <property type="protein sequence ID" value="TREG1_37710.1"/>
    <property type="gene ID" value="TREG1_37710"/>
</dbReference>
<feature type="region of interest" description="Disordered" evidence="1">
    <location>
        <begin position="358"/>
        <end position="444"/>
    </location>
</feature>
<feature type="region of interest" description="Disordered" evidence="1">
    <location>
        <begin position="158"/>
        <end position="243"/>
    </location>
</feature>
<feature type="compositionally biased region" description="Low complexity" evidence="1">
    <location>
        <begin position="130"/>
        <end position="141"/>
    </location>
</feature>
<feature type="region of interest" description="Disordered" evidence="1">
    <location>
        <begin position="592"/>
        <end position="661"/>
    </location>
</feature>
<reference evidence="4" key="2">
    <citation type="submission" date="2023-11" db="UniProtKB">
        <authorList>
            <consortium name="WormBaseParasite"/>
        </authorList>
    </citation>
    <scope>IDENTIFICATION</scope>
</reference>
<feature type="compositionally biased region" description="Low complexity" evidence="1">
    <location>
        <begin position="530"/>
        <end position="541"/>
    </location>
</feature>
<evidence type="ECO:0000256" key="2">
    <source>
        <dbReference type="SAM" id="SignalP"/>
    </source>
</evidence>
<feature type="region of interest" description="Disordered" evidence="1">
    <location>
        <begin position="558"/>
        <end position="577"/>
    </location>
</feature>
<keyword evidence="3" id="KW-1185">Reference proteome</keyword>
<feature type="chain" id="PRO_5041660376" evidence="2">
    <location>
        <begin position="20"/>
        <end position="661"/>
    </location>
</feature>
<feature type="compositionally biased region" description="Basic and acidic residues" evidence="1">
    <location>
        <begin position="632"/>
        <end position="641"/>
    </location>
</feature>
<proteinExistence type="predicted"/>
<evidence type="ECO:0000313" key="4">
    <source>
        <dbReference type="WBParaSite" id="TREG1_37710.1"/>
    </source>
</evidence>